<name>T2M473_HYDVU</name>
<dbReference type="PROSITE" id="PS51450">
    <property type="entry name" value="LRR"/>
    <property type="match status" value="1"/>
</dbReference>
<dbReference type="SUPFAM" id="SSF46934">
    <property type="entry name" value="UBA-like"/>
    <property type="match status" value="1"/>
</dbReference>
<feature type="domain" description="NTF2" evidence="9">
    <location>
        <begin position="414"/>
        <end position="565"/>
    </location>
</feature>
<evidence type="ECO:0000256" key="7">
    <source>
        <dbReference type="ARBA" id="ARBA00023242"/>
    </source>
</evidence>
<evidence type="ECO:0000256" key="6">
    <source>
        <dbReference type="ARBA" id="ARBA00022816"/>
    </source>
</evidence>
<dbReference type="InterPro" id="IPR018222">
    <property type="entry name" value="Nuclear_transport_factor_2_euk"/>
</dbReference>
<reference evidence="11" key="1">
    <citation type="journal article" date="2013" name="Genome Biol. Evol.">
        <title>Punctuated emergences of genetic and phenotypic innovations in eumetazoan, bilaterian, euteleostome, and hominidae ancestors.</title>
        <authorList>
            <person name="Wenger Y."/>
            <person name="Galliot B."/>
        </authorList>
    </citation>
    <scope>NUCLEOTIDE SEQUENCE</scope>
    <source>
        <tissue evidence="11">Whole animals</tissue>
    </source>
</reference>
<keyword evidence="6" id="KW-0509">mRNA transport</keyword>
<feature type="region of interest" description="Disordered" evidence="8">
    <location>
        <begin position="205"/>
        <end position="229"/>
    </location>
</feature>
<gene>
    <name evidence="11" type="primary">NXF1</name>
</gene>
<keyword evidence="5" id="KW-0677">Repeat</keyword>
<dbReference type="GO" id="GO:0003723">
    <property type="term" value="F:RNA binding"/>
    <property type="evidence" value="ECO:0007669"/>
    <property type="project" value="InterPro"/>
</dbReference>
<organism evidence="11">
    <name type="scientific">Hydra vulgaris</name>
    <name type="common">Hydra</name>
    <name type="synonym">Hydra attenuata</name>
    <dbReference type="NCBI Taxonomy" id="6087"/>
    <lineage>
        <taxon>Eukaryota</taxon>
        <taxon>Metazoa</taxon>
        <taxon>Cnidaria</taxon>
        <taxon>Hydrozoa</taxon>
        <taxon>Hydroidolina</taxon>
        <taxon>Anthoathecata</taxon>
        <taxon>Aplanulata</taxon>
        <taxon>Hydridae</taxon>
        <taxon>Hydra</taxon>
    </lineage>
</organism>
<evidence type="ECO:0000256" key="3">
    <source>
        <dbReference type="ARBA" id="ARBA00022448"/>
    </source>
</evidence>
<dbReference type="Gene3D" id="3.80.10.10">
    <property type="entry name" value="Ribonuclease Inhibitor"/>
    <property type="match status" value="1"/>
</dbReference>
<keyword evidence="3" id="KW-0813">Transport</keyword>
<keyword evidence="7" id="KW-0539">Nucleus</keyword>
<dbReference type="OrthoDB" id="25872at2759"/>
<dbReference type="EMBL" id="HAAD01000540">
    <property type="protein sequence ID" value="CDG66772.1"/>
    <property type="molecule type" value="mRNA"/>
</dbReference>
<dbReference type="Pfam" id="PF03943">
    <property type="entry name" value="TAP_C"/>
    <property type="match status" value="1"/>
</dbReference>
<dbReference type="InterPro" id="IPR032710">
    <property type="entry name" value="NTF2-like_dom_sf"/>
</dbReference>
<evidence type="ECO:0000256" key="5">
    <source>
        <dbReference type="ARBA" id="ARBA00022737"/>
    </source>
</evidence>
<evidence type="ECO:0000256" key="2">
    <source>
        <dbReference type="ARBA" id="ARBA00009285"/>
    </source>
</evidence>
<comment type="similarity">
    <text evidence="2">Belongs to the NXF family.</text>
</comment>
<dbReference type="Gene3D" id="1.10.8.10">
    <property type="entry name" value="DNA helicase RuvA subunit, C-terminal domain"/>
    <property type="match status" value="1"/>
</dbReference>
<dbReference type="Pfam" id="PF24048">
    <property type="entry name" value="LRR_NXF1-5"/>
    <property type="match status" value="1"/>
</dbReference>
<evidence type="ECO:0000259" key="10">
    <source>
        <dbReference type="PROSITE" id="PS51281"/>
    </source>
</evidence>
<dbReference type="AlphaFoldDB" id="T2M473"/>
<keyword evidence="4" id="KW-0433">Leucine-rich repeat</keyword>
<dbReference type="FunFam" id="3.10.450.50:FF:000004">
    <property type="entry name" value="Nuclear RNA export factor 1"/>
    <property type="match status" value="1"/>
</dbReference>
<sequence length="646" mass="73458">MAFRGFKKAINDANFSVNISSNGTRSIERRLSEGGFENRRCYTDGFENKSNTSSYRGSGSGNNGGRWKRGGSFNNRNGGGRGYGKGNFKPKHRFVDDDDDGDARMRDEEHLHRSNYGGSGFGNKERDRDESDWFKVVVPEGKKHNRDWLLNKIKQIAKVSFEEVDYHTFKDNIVFFLKGQMIADAVQSASNIVTTKDGSKLFFTVRPSRPPNNNINKDEKKSSSNTSVETSPEKLEVLKTFLGNRYDVKLVKLDLSNISSEKILFENRIEGHAGNFKFMNTIFTIINSICPQLKSLDLSHNGITRLNTLEFLADKCPELEELNLSRNQIRFSGELTKIASNKKLKRLFLNDNPFSDNYKSDNVAYIAEIRSKLPDIEELDGVVLPKTIKCDLLSESVIPESKPAYTENQDALKLIATFLENYYKIYDSSDASYRQHLLGAYHNDAVFSMSLNTGISSSSKSHSLNDYVKISRNLRRIRERNIRHQLIKQSKLAVVAFLTELPTTTHKLDSFVLDIPVVTPSCLVFTIHGVFLEKKLNILRGFSRVFVSVPETNSQFLIINDELHIRNITDAQLAKFEIKPIETKEQELLSETKQQELIKQFSLHSKMNLKWSCDCLVSNGWNFEQAATKFTELNNLGKIPPEAFVI</sequence>
<dbReference type="PANTHER" id="PTHR10662:SF22">
    <property type="entry name" value="NUCLEAR RNA EXPORT FACTOR 1"/>
    <property type="match status" value="1"/>
</dbReference>
<evidence type="ECO:0000256" key="1">
    <source>
        <dbReference type="ARBA" id="ARBA00004642"/>
    </source>
</evidence>
<dbReference type="Pfam" id="PF09162">
    <property type="entry name" value="Tap-RNA_bind"/>
    <property type="match status" value="1"/>
</dbReference>
<dbReference type="InterPro" id="IPR001611">
    <property type="entry name" value="Leu-rich_rpt"/>
</dbReference>
<dbReference type="SUPFAM" id="SSF52058">
    <property type="entry name" value="L domain-like"/>
    <property type="match status" value="1"/>
</dbReference>
<dbReference type="CDD" id="cd14342">
    <property type="entry name" value="UBA_TAP-C"/>
    <property type="match status" value="1"/>
</dbReference>
<evidence type="ECO:0000256" key="8">
    <source>
        <dbReference type="SAM" id="MobiDB-lite"/>
    </source>
</evidence>
<dbReference type="InterPro" id="IPR002075">
    <property type="entry name" value="NTF2_dom"/>
</dbReference>
<feature type="region of interest" description="Disordered" evidence="8">
    <location>
        <begin position="47"/>
        <end position="99"/>
    </location>
</feature>
<dbReference type="InterPro" id="IPR005637">
    <property type="entry name" value="TAP_C_dom"/>
</dbReference>
<dbReference type="GO" id="GO:0005737">
    <property type="term" value="C:cytoplasm"/>
    <property type="evidence" value="ECO:0007669"/>
    <property type="project" value="InterPro"/>
</dbReference>
<dbReference type="PROSITE" id="PS50177">
    <property type="entry name" value="NTF2_DOMAIN"/>
    <property type="match status" value="1"/>
</dbReference>
<evidence type="ECO:0000256" key="4">
    <source>
        <dbReference type="ARBA" id="ARBA00022614"/>
    </source>
</evidence>
<dbReference type="Pfam" id="PF22602">
    <property type="entry name" value="NXF_NTF2"/>
    <property type="match status" value="1"/>
</dbReference>
<dbReference type="FunFam" id="1.10.8.10:FF:000018">
    <property type="entry name" value="Nuclear RNA export factor 1"/>
    <property type="match status" value="1"/>
</dbReference>
<dbReference type="SUPFAM" id="SSF54928">
    <property type="entry name" value="RNA-binding domain, RBD"/>
    <property type="match status" value="1"/>
</dbReference>
<dbReference type="SMART" id="SM00804">
    <property type="entry name" value="TAP_C"/>
    <property type="match status" value="1"/>
</dbReference>
<dbReference type="SUPFAM" id="SSF54427">
    <property type="entry name" value="NTF2-like"/>
    <property type="match status" value="1"/>
</dbReference>
<dbReference type="GO" id="GO:0005654">
    <property type="term" value="C:nucleoplasm"/>
    <property type="evidence" value="ECO:0007669"/>
    <property type="project" value="UniProtKB-SubCell"/>
</dbReference>
<protein>
    <submittedName>
        <fullName evidence="11">Nuclear RNA export factor 1</fullName>
    </submittedName>
</protein>
<dbReference type="InterPro" id="IPR057125">
    <property type="entry name" value="NXF1/2/3/5-like_LRR"/>
</dbReference>
<dbReference type="InterPro" id="IPR035979">
    <property type="entry name" value="RBD_domain_sf"/>
</dbReference>
<dbReference type="PROSITE" id="PS51281">
    <property type="entry name" value="TAP_C"/>
    <property type="match status" value="1"/>
</dbReference>
<dbReference type="GO" id="GO:0016973">
    <property type="term" value="P:poly(A)+ mRNA export from nucleus"/>
    <property type="evidence" value="ECO:0007669"/>
    <property type="project" value="TreeGrafter"/>
</dbReference>
<dbReference type="InterPro" id="IPR015245">
    <property type="entry name" value="Tap_RNA-bd"/>
</dbReference>
<dbReference type="InterPro" id="IPR030217">
    <property type="entry name" value="NXF_fam"/>
</dbReference>
<dbReference type="InterPro" id="IPR012677">
    <property type="entry name" value="Nucleotide-bd_a/b_plait_sf"/>
</dbReference>
<dbReference type="PANTHER" id="PTHR10662">
    <property type="entry name" value="NUCLEAR RNA EXPORT FACTOR"/>
    <property type="match status" value="1"/>
</dbReference>
<evidence type="ECO:0000313" key="11">
    <source>
        <dbReference type="EMBL" id="CDG66772.1"/>
    </source>
</evidence>
<dbReference type="Gene3D" id="3.10.450.50">
    <property type="match status" value="1"/>
</dbReference>
<comment type="subcellular location">
    <subcellularLocation>
        <location evidence="1">Nucleus</location>
        <location evidence="1">Nucleoplasm</location>
    </subcellularLocation>
</comment>
<proteinExistence type="evidence at transcript level"/>
<feature type="domain" description="TAP-C" evidence="10">
    <location>
        <begin position="592"/>
        <end position="646"/>
    </location>
</feature>
<dbReference type="InterPro" id="IPR032675">
    <property type="entry name" value="LRR_dom_sf"/>
</dbReference>
<dbReference type="KEGG" id="hmg:100214173"/>
<dbReference type="InterPro" id="IPR009060">
    <property type="entry name" value="UBA-like_sf"/>
</dbReference>
<accession>T2M473</accession>
<evidence type="ECO:0000259" key="9">
    <source>
        <dbReference type="PROSITE" id="PS50177"/>
    </source>
</evidence>
<dbReference type="OMA" id="YGGHEAW"/>
<dbReference type="Gene3D" id="3.30.70.330">
    <property type="match status" value="1"/>
</dbReference>